<keyword evidence="1" id="KW-0472">Membrane</keyword>
<dbReference type="InterPro" id="IPR036058">
    <property type="entry name" value="Kazal_dom_sf"/>
</dbReference>
<reference evidence="2" key="1">
    <citation type="submission" date="2022-01" db="EMBL/GenBank/DDBJ databases">
        <authorList>
            <person name="King R."/>
        </authorList>
    </citation>
    <scope>NUCLEOTIDE SEQUENCE</scope>
</reference>
<dbReference type="Gene3D" id="3.30.60.30">
    <property type="match status" value="2"/>
</dbReference>
<protein>
    <submittedName>
        <fullName evidence="2">Uncharacterized protein</fullName>
    </submittedName>
</protein>
<keyword evidence="1" id="KW-1133">Transmembrane helix</keyword>
<accession>A0A9P0HQE2</accession>
<dbReference type="SUPFAM" id="SSF100895">
    <property type="entry name" value="Kazal-type serine protease inhibitors"/>
    <property type="match status" value="2"/>
</dbReference>
<feature type="transmembrane region" description="Helical" evidence="1">
    <location>
        <begin position="149"/>
        <end position="168"/>
    </location>
</feature>
<evidence type="ECO:0000313" key="2">
    <source>
        <dbReference type="EMBL" id="CAH1407098.1"/>
    </source>
</evidence>
<gene>
    <name evidence="2" type="ORF">NEZAVI_LOCUS14902</name>
</gene>
<dbReference type="EMBL" id="OV725083">
    <property type="protein sequence ID" value="CAH1407098.1"/>
    <property type="molecule type" value="Genomic_DNA"/>
</dbReference>
<sequence length="222" mass="25301">MDPRLDCRHSLFKMQRGYFVLYLACFIGLAVLSVPLGLAVEDCISKKNCTSDFKPVCGSSQYQDEYKTFFSKCDLEISVECDGEDVLPNPEALQLQRDIPHLSTANKKSKEWTNFVIGAKVKTPHFQWPLNYKWMLPLQCRHSLFKMRLGYFVLYLACFIGLAVGDSFKDCISKKTCKYDLGPICGRSDAQDIVKTFSSICDLDNRVECAGEDWRVLKNGRC</sequence>
<name>A0A9P0HQE2_NEZVI</name>
<evidence type="ECO:0000313" key="3">
    <source>
        <dbReference type="Proteomes" id="UP001152798"/>
    </source>
</evidence>
<keyword evidence="1" id="KW-0812">Transmembrane</keyword>
<feature type="transmembrane region" description="Helical" evidence="1">
    <location>
        <begin position="20"/>
        <end position="40"/>
    </location>
</feature>
<evidence type="ECO:0000256" key="1">
    <source>
        <dbReference type="SAM" id="Phobius"/>
    </source>
</evidence>
<dbReference type="AlphaFoldDB" id="A0A9P0HQE2"/>
<proteinExistence type="predicted"/>
<dbReference type="Proteomes" id="UP001152798">
    <property type="component" value="Chromosome 7"/>
</dbReference>
<organism evidence="2 3">
    <name type="scientific">Nezara viridula</name>
    <name type="common">Southern green stink bug</name>
    <name type="synonym">Cimex viridulus</name>
    <dbReference type="NCBI Taxonomy" id="85310"/>
    <lineage>
        <taxon>Eukaryota</taxon>
        <taxon>Metazoa</taxon>
        <taxon>Ecdysozoa</taxon>
        <taxon>Arthropoda</taxon>
        <taxon>Hexapoda</taxon>
        <taxon>Insecta</taxon>
        <taxon>Pterygota</taxon>
        <taxon>Neoptera</taxon>
        <taxon>Paraneoptera</taxon>
        <taxon>Hemiptera</taxon>
        <taxon>Heteroptera</taxon>
        <taxon>Panheteroptera</taxon>
        <taxon>Pentatomomorpha</taxon>
        <taxon>Pentatomoidea</taxon>
        <taxon>Pentatomidae</taxon>
        <taxon>Pentatominae</taxon>
        <taxon>Nezara</taxon>
    </lineage>
</organism>
<keyword evidence="3" id="KW-1185">Reference proteome</keyword>